<dbReference type="Proteomes" id="UP000626109">
    <property type="component" value="Unassembled WGS sequence"/>
</dbReference>
<accession>A0A813JSB8</accession>
<sequence>MIPEQAHAVLAASEALLLARPGDCLRLVRGTIRASRLLHGDYQQFLQAVQRWLSVELREEEWAQLWLHLARSGFFAVNGAGSRRHWGPRLEQVSLLYGEGGIFAPGYTPAYDSLIASNFIMQALGKLGRHPSDLDQL</sequence>
<dbReference type="EMBL" id="CAJNNW010026477">
    <property type="protein sequence ID" value="CAE8685742.1"/>
    <property type="molecule type" value="Genomic_DNA"/>
</dbReference>
<organism evidence="1 2">
    <name type="scientific">Polarella glacialis</name>
    <name type="common">Dinoflagellate</name>
    <dbReference type="NCBI Taxonomy" id="89957"/>
    <lineage>
        <taxon>Eukaryota</taxon>
        <taxon>Sar</taxon>
        <taxon>Alveolata</taxon>
        <taxon>Dinophyceae</taxon>
        <taxon>Suessiales</taxon>
        <taxon>Suessiaceae</taxon>
        <taxon>Polarella</taxon>
    </lineage>
</organism>
<name>A0A813JSB8_POLGL</name>
<evidence type="ECO:0000313" key="1">
    <source>
        <dbReference type="EMBL" id="CAE8685742.1"/>
    </source>
</evidence>
<reference evidence="1" key="1">
    <citation type="submission" date="2021-02" db="EMBL/GenBank/DDBJ databases">
        <authorList>
            <person name="Dougan E. K."/>
            <person name="Rhodes N."/>
            <person name="Thang M."/>
            <person name="Chan C."/>
        </authorList>
    </citation>
    <scope>NUCLEOTIDE SEQUENCE</scope>
</reference>
<dbReference type="AlphaFoldDB" id="A0A813JSB8"/>
<protein>
    <submittedName>
        <fullName evidence="1">Uncharacterized protein</fullName>
    </submittedName>
</protein>
<evidence type="ECO:0000313" key="2">
    <source>
        <dbReference type="Proteomes" id="UP000626109"/>
    </source>
</evidence>
<proteinExistence type="predicted"/>
<comment type="caution">
    <text evidence="1">The sequence shown here is derived from an EMBL/GenBank/DDBJ whole genome shotgun (WGS) entry which is preliminary data.</text>
</comment>
<gene>
    <name evidence="1" type="ORF">PGLA2088_LOCUS24627</name>
</gene>